<dbReference type="InterPro" id="IPR051446">
    <property type="entry name" value="HTH_trans_reg/aminotransferase"/>
</dbReference>
<dbReference type="PRINTS" id="PR00035">
    <property type="entry name" value="HTHGNTR"/>
</dbReference>
<dbReference type="SUPFAM" id="SSF53383">
    <property type="entry name" value="PLP-dependent transferases"/>
    <property type="match status" value="1"/>
</dbReference>
<keyword evidence="7" id="KW-0032">Aminotransferase</keyword>
<dbReference type="InterPro" id="IPR015424">
    <property type="entry name" value="PyrdxlP-dep_Trfase"/>
</dbReference>
<dbReference type="PROSITE" id="PS50949">
    <property type="entry name" value="HTH_GNTR"/>
    <property type="match status" value="1"/>
</dbReference>
<dbReference type="GO" id="GO:0030170">
    <property type="term" value="F:pyridoxal phosphate binding"/>
    <property type="evidence" value="ECO:0007669"/>
    <property type="project" value="InterPro"/>
</dbReference>
<dbReference type="Pfam" id="PF00155">
    <property type="entry name" value="Aminotran_1_2"/>
    <property type="match status" value="1"/>
</dbReference>
<dbReference type="InterPro" id="IPR000524">
    <property type="entry name" value="Tscrpt_reg_HTH_GntR"/>
</dbReference>
<dbReference type="OrthoDB" id="5415143at2"/>
<evidence type="ECO:0000313" key="8">
    <source>
        <dbReference type="Proteomes" id="UP000295578"/>
    </source>
</evidence>
<gene>
    <name evidence="7" type="ORF">E1293_16685</name>
</gene>
<dbReference type="SUPFAM" id="SSF46785">
    <property type="entry name" value="Winged helix' DNA-binding domain"/>
    <property type="match status" value="1"/>
</dbReference>
<evidence type="ECO:0000256" key="5">
    <source>
        <dbReference type="ARBA" id="ARBA00023163"/>
    </source>
</evidence>
<keyword evidence="7" id="KW-0808">Transferase</keyword>
<feature type="domain" description="HTH gntR-type" evidence="6">
    <location>
        <begin position="11"/>
        <end position="79"/>
    </location>
</feature>
<accession>A0A4R5BAB7</accession>
<name>A0A4R5BAB7_9ACTN</name>
<dbReference type="EMBL" id="SMKY01000065">
    <property type="protein sequence ID" value="TDD82425.1"/>
    <property type="molecule type" value="Genomic_DNA"/>
</dbReference>
<sequence length="469" mass="50769">MELHVSLVGRRDLVGQIYGQLRAAILDGRLRAGEALPPTRELARRLAISRNTVGVAYDRLAAEGFLTSRVGAGTFVRETGSAARGAPASSPLRPRKVWDDVSAWPGRMPKIRWDFRAGLPDVTLFPYEPWRRIVAGLLRPSGLAEPASAGDPAGLPALREAIARHVGVSRSVRASGHDIVVTAGIQQALDLIVRVLLEPGDVVAVEDPGYPPVRMLLTAAGMRVRGVPVDAEGLRVDALPGDARAVYVTPSHQFPLGMPMSLPRRRALLDWARRRDVVIVEDDYDTEYRYGGRPVEPLQSLDEDGRVLYTGTFSKIMRPVLRLGFLVAPPSLHRAFRMARYVTSWHAELPAQAALARFIDEGLLARHIRRSRREYRARHERVAELVEGPLGDRLALVPSEAGLHLSATLTGGTDDAAVAAKALGAGIGLFALSEFAVSGPSAPGLVFGYGAVTPPEIDAGMRRLRTVLG</sequence>
<keyword evidence="5" id="KW-0804">Transcription</keyword>
<dbReference type="Pfam" id="PF00392">
    <property type="entry name" value="GntR"/>
    <property type="match status" value="1"/>
</dbReference>
<dbReference type="GO" id="GO:0003677">
    <property type="term" value="F:DNA binding"/>
    <property type="evidence" value="ECO:0007669"/>
    <property type="project" value="UniProtKB-KW"/>
</dbReference>
<evidence type="ECO:0000256" key="1">
    <source>
        <dbReference type="ARBA" id="ARBA00005384"/>
    </source>
</evidence>
<dbReference type="GO" id="GO:0008483">
    <property type="term" value="F:transaminase activity"/>
    <property type="evidence" value="ECO:0007669"/>
    <property type="project" value="UniProtKB-KW"/>
</dbReference>
<dbReference type="InterPro" id="IPR036388">
    <property type="entry name" value="WH-like_DNA-bd_sf"/>
</dbReference>
<keyword evidence="3" id="KW-0805">Transcription regulation</keyword>
<dbReference type="Gene3D" id="1.10.10.10">
    <property type="entry name" value="Winged helix-like DNA-binding domain superfamily/Winged helix DNA-binding domain"/>
    <property type="match status" value="1"/>
</dbReference>
<dbReference type="Proteomes" id="UP000295578">
    <property type="component" value="Unassembled WGS sequence"/>
</dbReference>
<evidence type="ECO:0000313" key="7">
    <source>
        <dbReference type="EMBL" id="TDD82425.1"/>
    </source>
</evidence>
<dbReference type="Gene3D" id="3.40.640.10">
    <property type="entry name" value="Type I PLP-dependent aspartate aminotransferase-like (Major domain)"/>
    <property type="match status" value="1"/>
</dbReference>
<protein>
    <submittedName>
        <fullName evidence="7">PLP-dependent aminotransferase family protein</fullName>
    </submittedName>
</protein>
<dbReference type="AlphaFoldDB" id="A0A4R5BAB7"/>
<evidence type="ECO:0000256" key="2">
    <source>
        <dbReference type="ARBA" id="ARBA00022898"/>
    </source>
</evidence>
<dbReference type="PANTHER" id="PTHR46577:SF1">
    <property type="entry name" value="HTH-TYPE TRANSCRIPTIONAL REGULATORY PROTEIN GABR"/>
    <property type="match status" value="1"/>
</dbReference>
<dbReference type="InterPro" id="IPR036390">
    <property type="entry name" value="WH_DNA-bd_sf"/>
</dbReference>
<proteinExistence type="inferred from homology"/>
<comment type="caution">
    <text evidence="7">The sequence shown here is derived from an EMBL/GenBank/DDBJ whole genome shotgun (WGS) entry which is preliminary data.</text>
</comment>
<dbReference type="GO" id="GO:0003700">
    <property type="term" value="F:DNA-binding transcription factor activity"/>
    <property type="evidence" value="ECO:0007669"/>
    <property type="project" value="InterPro"/>
</dbReference>
<dbReference type="CDD" id="cd07377">
    <property type="entry name" value="WHTH_GntR"/>
    <property type="match status" value="1"/>
</dbReference>
<keyword evidence="8" id="KW-1185">Reference proteome</keyword>
<dbReference type="SMART" id="SM00345">
    <property type="entry name" value="HTH_GNTR"/>
    <property type="match status" value="1"/>
</dbReference>
<evidence type="ECO:0000256" key="3">
    <source>
        <dbReference type="ARBA" id="ARBA00023015"/>
    </source>
</evidence>
<evidence type="ECO:0000259" key="6">
    <source>
        <dbReference type="PROSITE" id="PS50949"/>
    </source>
</evidence>
<dbReference type="RefSeq" id="WP_132198322.1">
    <property type="nucleotide sequence ID" value="NZ_SMKY01000065.1"/>
</dbReference>
<comment type="similarity">
    <text evidence="1">In the C-terminal section; belongs to the class-I pyridoxal-phosphate-dependent aminotransferase family.</text>
</comment>
<dbReference type="PANTHER" id="PTHR46577">
    <property type="entry name" value="HTH-TYPE TRANSCRIPTIONAL REGULATORY PROTEIN GABR"/>
    <property type="match status" value="1"/>
</dbReference>
<evidence type="ECO:0000256" key="4">
    <source>
        <dbReference type="ARBA" id="ARBA00023125"/>
    </source>
</evidence>
<dbReference type="InterPro" id="IPR004839">
    <property type="entry name" value="Aminotransferase_I/II_large"/>
</dbReference>
<reference evidence="7 8" key="1">
    <citation type="submission" date="2019-03" db="EMBL/GenBank/DDBJ databases">
        <title>Draft genome sequences of novel Actinobacteria.</title>
        <authorList>
            <person name="Sahin N."/>
            <person name="Ay H."/>
            <person name="Saygin H."/>
        </authorList>
    </citation>
    <scope>NUCLEOTIDE SEQUENCE [LARGE SCALE GENOMIC DNA]</scope>
    <source>
        <strain evidence="7 8">DSM 45941</strain>
    </source>
</reference>
<dbReference type="InterPro" id="IPR015421">
    <property type="entry name" value="PyrdxlP-dep_Trfase_major"/>
</dbReference>
<dbReference type="CDD" id="cd00609">
    <property type="entry name" value="AAT_like"/>
    <property type="match status" value="1"/>
</dbReference>
<organism evidence="7 8">
    <name type="scientific">Actinomadura darangshiensis</name>
    <dbReference type="NCBI Taxonomy" id="705336"/>
    <lineage>
        <taxon>Bacteria</taxon>
        <taxon>Bacillati</taxon>
        <taxon>Actinomycetota</taxon>
        <taxon>Actinomycetes</taxon>
        <taxon>Streptosporangiales</taxon>
        <taxon>Thermomonosporaceae</taxon>
        <taxon>Actinomadura</taxon>
    </lineage>
</organism>
<keyword evidence="2" id="KW-0663">Pyridoxal phosphate</keyword>
<keyword evidence="4" id="KW-0238">DNA-binding</keyword>